<dbReference type="RefSeq" id="WP_008064360.1">
    <property type="nucleotide sequence ID" value="NZ_AFHG01000059.1"/>
</dbReference>
<dbReference type="STRING" id="1000565.METUNv1_03762"/>
<keyword evidence="2" id="KW-0808">Transferase</keyword>
<gene>
    <name evidence="2" type="ORF">METUNv1_03762</name>
</gene>
<dbReference type="Proteomes" id="UP000005019">
    <property type="component" value="Unassembled WGS sequence"/>
</dbReference>
<accession>F5RHG0</accession>
<evidence type="ECO:0000313" key="2">
    <source>
        <dbReference type="EMBL" id="EGK69797.1"/>
    </source>
</evidence>
<dbReference type="PANTHER" id="PTHR45947">
    <property type="entry name" value="SULFOQUINOVOSYL TRANSFERASE SQD2"/>
    <property type="match status" value="1"/>
</dbReference>
<dbReference type="Pfam" id="PF13692">
    <property type="entry name" value="Glyco_trans_1_4"/>
    <property type="match status" value="1"/>
</dbReference>
<evidence type="ECO:0000259" key="1">
    <source>
        <dbReference type="Pfam" id="PF13439"/>
    </source>
</evidence>
<keyword evidence="3" id="KW-1185">Reference proteome</keyword>
<sequence length="368" mass="39371">MSLVGVRLALVGPLPPPAGGMANQTRQLADKLAAEGVQVELVQTNAPYRPAWLASVRGLRAAGRLLPFLCALWRAAGRNDLMHVMANSGWSWHLFAAPAIWIAHLRGCPVIVNYRGGEAAAFLERQAAVVRFTMRRAALLAVPSGFLQGVFARFGMRAEVLPNAVDVERFVPRGRAFRPDAPHFIVTRNLEAIYDNETALRAFALVRARCPDARLTLAGEGPELARLQALAAALDVTAAVRFAGRLGREQVAALYADADVMINPSRVDNTPNSVLESLACGVPVVSTRVGGVPFLVEDGRTALLVPPADPETMAQALLHLLDHPDTAATLRTEGLAHVAQFAWTSVRIRIENAYRSVLPATPAGGASG</sequence>
<dbReference type="InterPro" id="IPR050194">
    <property type="entry name" value="Glycosyltransferase_grp1"/>
</dbReference>
<dbReference type="Gene3D" id="3.40.50.2000">
    <property type="entry name" value="Glycogen Phosphorylase B"/>
    <property type="match status" value="2"/>
</dbReference>
<name>F5RHG0_METUF</name>
<dbReference type="eggNOG" id="COG0438">
    <property type="taxonomic scope" value="Bacteria"/>
</dbReference>
<reference evidence="2 3" key="1">
    <citation type="journal article" date="2011" name="J. Bacteriol.">
        <title>Genome sequence of Methyloversatilis universalis FAM5T, a methylotrophic representative of the order Rhodocyclales.</title>
        <authorList>
            <person name="Kittichotirat W."/>
            <person name="Good N.M."/>
            <person name="Hall R."/>
            <person name="Bringel F."/>
            <person name="Lajus A."/>
            <person name="Medigue C."/>
            <person name="Smalley N.E."/>
            <person name="Beck D."/>
            <person name="Bumgarner R."/>
            <person name="Vuilleumier S."/>
            <person name="Kalyuzhnaya M.G."/>
        </authorList>
    </citation>
    <scope>NUCLEOTIDE SEQUENCE [LARGE SCALE GENOMIC DNA]</scope>
    <source>
        <strain evidence="3">ATCC BAA-1314 / JCM 13912 / FAM5</strain>
    </source>
</reference>
<proteinExistence type="predicted"/>
<organism evidence="2 3">
    <name type="scientific">Methyloversatilis universalis (strain ATCC BAA-1314 / DSM 25237 / JCM 13912 / CCUG 52030 / FAM5)</name>
    <dbReference type="NCBI Taxonomy" id="1000565"/>
    <lineage>
        <taxon>Bacteria</taxon>
        <taxon>Pseudomonadati</taxon>
        <taxon>Pseudomonadota</taxon>
        <taxon>Betaproteobacteria</taxon>
        <taxon>Nitrosomonadales</taxon>
        <taxon>Sterolibacteriaceae</taxon>
        <taxon>Methyloversatilis</taxon>
    </lineage>
</organism>
<dbReference type="InterPro" id="IPR028098">
    <property type="entry name" value="Glyco_trans_4-like_N"/>
</dbReference>
<protein>
    <submittedName>
        <fullName evidence="2">Glycosyl transferase group 1</fullName>
    </submittedName>
</protein>
<evidence type="ECO:0000313" key="3">
    <source>
        <dbReference type="Proteomes" id="UP000005019"/>
    </source>
</evidence>
<dbReference type="EMBL" id="AFHG01000059">
    <property type="protein sequence ID" value="EGK69797.1"/>
    <property type="molecule type" value="Genomic_DNA"/>
</dbReference>
<dbReference type="SUPFAM" id="SSF53756">
    <property type="entry name" value="UDP-Glycosyltransferase/glycogen phosphorylase"/>
    <property type="match status" value="1"/>
</dbReference>
<comment type="caution">
    <text evidence="2">The sequence shown here is derived from an EMBL/GenBank/DDBJ whole genome shotgun (WGS) entry which is preliminary data.</text>
</comment>
<feature type="domain" description="Glycosyltransferase subfamily 4-like N-terminal" evidence="1">
    <location>
        <begin position="19"/>
        <end position="169"/>
    </location>
</feature>
<dbReference type="CDD" id="cd03801">
    <property type="entry name" value="GT4_PimA-like"/>
    <property type="match status" value="1"/>
</dbReference>
<dbReference type="AlphaFoldDB" id="F5RHG0"/>
<dbReference type="OrthoDB" id="267270at2"/>
<dbReference type="PANTHER" id="PTHR45947:SF3">
    <property type="entry name" value="SULFOQUINOVOSYL TRANSFERASE SQD2"/>
    <property type="match status" value="1"/>
</dbReference>
<dbReference type="Pfam" id="PF13439">
    <property type="entry name" value="Glyco_transf_4"/>
    <property type="match status" value="1"/>
</dbReference>
<dbReference type="GO" id="GO:0016757">
    <property type="term" value="F:glycosyltransferase activity"/>
    <property type="evidence" value="ECO:0007669"/>
    <property type="project" value="UniProtKB-ARBA"/>
</dbReference>